<accession>A0A841L849</accession>
<dbReference type="Pfam" id="PF07866">
    <property type="entry name" value="DUF1653"/>
    <property type="match status" value="1"/>
</dbReference>
<dbReference type="EMBL" id="JACHEN010000039">
    <property type="protein sequence ID" value="MBB6218445.1"/>
    <property type="molecule type" value="Genomic_DNA"/>
</dbReference>
<dbReference type="InterPro" id="IPR037135">
    <property type="entry name" value="DUF1653-like_dom_sf"/>
</dbReference>
<gene>
    <name evidence="2" type="ORF">HNQ80_004609</name>
</gene>
<organism evidence="2 3">
    <name type="scientific">Anaerosolibacter carboniphilus</name>
    <dbReference type="NCBI Taxonomy" id="1417629"/>
    <lineage>
        <taxon>Bacteria</taxon>
        <taxon>Bacillati</taxon>
        <taxon>Bacillota</taxon>
        <taxon>Clostridia</taxon>
        <taxon>Peptostreptococcales</taxon>
        <taxon>Thermotaleaceae</taxon>
        <taxon>Anaerosolibacter</taxon>
    </lineage>
</organism>
<comment type="caution">
    <text evidence="2">The sequence shown here is derived from an EMBL/GenBank/DDBJ whole genome shotgun (WGS) entry which is preliminary data.</text>
</comment>
<dbReference type="Gene3D" id="2.30.30.320">
    <property type="entry name" value="DUF1653-like domain"/>
    <property type="match status" value="1"/>
</dbReference>
<dbReference type="InterPro" id="IPR023387">
    <property type="entry name" value="DUF1653-like_dom"/>
</dbReference>
<evidence type="ECO:0000259" key="1">
    <source>
        <dbReference type="Pfam" id="PF07866"/>
    </source>
</evidence>
<name>A0A841L849_9FIRM</name>
<reference evidence="2 3" key="1">
    <citation type="submission" date="2020-08" db="EMBL/GenBank/DDBJ databases">
        <title>Genomic Encyclopedia of Type Strains, Phase IV (KMG-IV): sequencing the most valuable type-strain genomes for metagenomic binning, comparative biology and taxonomic classification.</title>
        <authorList>
            <person name="Goeker M."/>
        </authorList>
    </citation>
    <scope>NUCLEOTIDE SEQUENCE [LARGE SCALE GENOMIC DNA]</scope>
    <source>
        <strain evidence="2 3">DSM 103526</strain>
    </source>
</reference>
<dbReference type="AlphaFoldDB" id="A0A841L849"/>
<dbReference type="Proteomes" id="UP000579281">
    <property type="component" value="Unassembled WGS sequence"/>
</dbReference>
<protein>
    <recommendedName>
        <fullName evidence="1">DUF1653 domain-containing protein</fullName>
    </recommendedName>
</protein>
<evidence type="ECO:0000313" key="3">
    <source>
        <dbReference type="Proteomes" id="UP000579281"/>
    </source>
</evidence>
<feature type="domain" description="DUF1653" evidence="1">
    <location>
        <begin position="16"/>
        <end position="81"/>
    </location>
</feature>
<keyword evidence="3" id="KW-1185">Reference proteome</keyword>
<evidence type="ECO:0000313" key="2">
    <source>
        <dbReference type="EMBL" id="MBB6218445.1"/>
    </source>
</evidence>
<dbReference type="RefSeq" id="WP_184312928.1">
    <property type="nucleotide sequence ID" value="NZ_JACHEN010000039.1"/>
</dbReference>
<sequence length="86" mass="10576">MKERYENLESFEVNRAYRHWKGKLYYVHGLAVHTETDEMMVYYQTLYGDRSFYVRPISQFTEKVPLDREAENVTGQLYRFEPYDFE</sequence>
<proteinExistence type="predicted"/>